<dbReference type="RefSeq" id="XP_022468544.1">
    <property type="nucleotide sequence ID" value="XM_022624965.1"/>
</dbReference>
<protein>
    <submittedName>
        <fullName evidence="1">Uncharacterized protein</fullName>
    </submittedName>
</protein>
<comment type="caution">
    <text evidence="1">The sequence shown here is derived from an EMBL/GenBank/DDBJ whole genome shotgun (WGS) entry which is preliminary data.</text>
</comment>
<accession>A0A1G4AQK0</accession>
<organism evidence="1 2">
    <name type="scientific">Colletotrichum orchidophilum</name>
    <dbReference type="NCBI Taxonomy" id="1209926"/>
    <lineage>
        <taxon>Eukaryota</taxon>
        <taxon>Fungi</taxon>
        <taxon>Dikarya</taxon>
        <taxon>Ascomycota</taxon>
        <taxon>Pezizomycotina</taxon>
        <taxon>Sordariomycetes</taxon>
        <taxon>Hypocreomycetidae</taxon>
        <taxon>Glomerellales</taxon>
        <taxon>Glomerellaceae</taxon>
        <taxon>Colletotrichum</taxon>
    </lineage>
</organism>
<keyword evidence="2" id="KW-1185">Reference proteome</keyword>
<reference evidence="1 2" key="1">
    <citation type="submission" date="2016-09" db="EMBL/GenBank/DDBJ databases">
        <authorList>
            <person name="Capua I."/>
            <person name="De Benedictis P."/>
            <person name="Joannis T."/>
            <person name="Lombin L.H."/>
            <person name="Cattoli G."/>
        </authorList>
    </citation>
    <scope>NUCLEOTIDE SEQUENCE [LARGE SCALE GENOMIC DNA]</scope>
    <source>
        <strain evidence="1 2">IMI 309357</strain>
    </source>
</reference>
<sequence>MDFNAAATQDPREVDQSTMDYHAQELNNALPWARTVRLWRANSGAPAPQQYSDVGPDVGIERFTWPPPQSYDSRAALLMRGIMAGKGHETCQNPPRTGAEHRRGDDWTLADFVSLSSERVAPDPLEIRKSRRPAP</sequence>
<dbReference type="EMBL" id="MJBS01000188">
    <property type="protein sequence ID" value="OHE91371.1"/>
    <property type="molecule type" value="Genomic_DNA"/>
</dbReference>
<dbReference type="Proteomes" id="UP000176998">
    <property type="component" value="Unassembled WGS sequence"/>
</dbReference>
<name>A0A1G4AQK0_9PEZI</name>
<dbReference type="AlphaFoldDB" id="A0A1G4AQK0"/>
<proteinExistence type="predicted"/>
<gene>
    <name evidence="1" type="ORF">CORC01_13348</name>
</gene>
<evidence type="ECO:0000313" key="2">
    <source>
        <dbReference type="Proteomes" id="UP000176998"/>
    </source>
</evidence>
<evidence type="ECO:0000313" key="1">
    <source>
        <dbReference type="EMBL" id="OHE91371.1"/>
    </source>
</evidence>
<dbReference type="GeneID" id="34566475"/>